<dbReference type="GO" id="GO:0003676">
    <property type="term" value="F:nucleic acid binding"/>
    <property type="evidence" value="ECO:0007669"/>
    <property type="project" value="InterPro"/>
</dbReference>
<dbReference type="Proteomes" id="UP000006694">
    <property type="component" value="Chromosome"/>
</dbReference>
<dbReference type="Gene3D" id="3.40.1350.10">
    <property type="match status" value="1"/>
</dbReference>
<dbReference type="KEGG" id="fjo:Fjoh_4398"/>
<dbReference type="Pfam" id="PF18899">
    <property type="entry name" value="DUF5655"/>
    <property type="match status" value="1"/>
</dbReference>
<dbReference type="OrthoDB" id="9798761at2"/>
<gene>
    <name evidence="2" type="ordered locus">Fjoh_4398</name>
</gene>
<dbReference type="EMBL" id="CP000685">
    <property type="protein sequence ID" value="ABQ07405.1"/>
    <property type="molecule type" value="Genomic_DNA"/>
</dbReference>
<proteinExistence type="predicted"/>
<dbReference type="STRING" id="376686.Fjoh_4398"/>
<evidence type="ECO:0000313" key="3">
    <source>
        <dbReference type="Proteomes" id="UP000006694"/>
    </source>
</evidence>
<sequence length="301" mass="35040">MYLYKNQNNQVNSLKEKPFKLEKEIQNLFEANLIALSNLQFIKSEFTIKNNRIDTLAFDEESNAFVIIEYKRSQNYSVIDQGVSYLNLMLEYKADFIVEYNESQKETLKRSDVDWSQSRIIFVSPSFTDFQKQSSNFKDLSIELWEIKQFENDVIVINPIKKSKSAPSIKQVQNNDNSEISKVTQEIKIYNEEDHISGKSDDIIELYETFKNAILQLSSDIEVVPKKMYVAFKLKNNIVDIRIQQKNLIFWINMKKGTLDDPKNLAIDASSKGHYGNGDYELSISDTQNLEYIMSLIKQAL</sequence>
<dbReference type="RefSeq" id="WP_012026371.1">
    <property type="nucleotide sequence ID" value="NC_009441.1"/>
</dbReference>
<dbReference type="AlphaFoldDB" id="A5FBL6"/>
<evidence type="ECO:0000259" key="1">
    <source>
        <dbReference type="Pfam" id="PF18899"/>
    </source>
</evidence>
<dbReference type="GeneID" id="31767323"/>
<keyword evidence="3" id="KW-1185">Reference proteome</keyword>
<feature type="domain" description="DUF5655" evidence="1">
    <location>
        <begin position="192"/>
        <end position="300"/>
    </location>
</feature>
<dbReference type="InterPro" id="IPR011856">
    <property type="entry name" value="tRNA_endonuc-like_dom_sf"/>
</dbReference>
<name>A5FBL6_FLAJ1</name>
<protein>
    <recommendedName>
        <fullName evidence="1">DUF5655 domain-containing protein</fullName>
    </recommendedName>
</protein>
<accession>A5FBL6</accession>
<dbReference type="HOGENOM" id="CLU_080101_0_0_10"/>
<dbReference type="eggNOG" id="COG3586">
    <property type="taxonomic scope" value="Bacteria"/>
</dbReference>
<reference evidence="2 3" key="1">
    <citation type="journal article" date="2009" name="Appl. Environ. Microbiol.">
        <title>Novel features of the polysaccharide-digesting gliding bacterium Flavobacterium johnsoniae as revealed by genome sequence analysis.</title>
        <authorList>
            <person name="McBride M.J."/>
            <person name="Xie G."/>
            <person name="Martens E.C."/>
            <person name="Lapidus A."/>
            <person name="Henrissat B."/>
            <person name="Rhodes R.G."/>
            <person name="Goltsman E."/>
            <person name="Wang W."/>
            <person name="Xu J."/>
            <person name="Hunnicutt D.W."/>
            <person name="Staroscik A.M."/>
            <person name="Hoover T.R."/>
            <person name="Cheng Y.Q."/>
            <person name="Stein J.L."/>
        </authorList>
    </citation>
    <scope>NUCLEOTIDE SEQUENCE [LARGE SCALE GENOMIC DNA]</scope>
    <source>
        <strain evidence="3">ATCC 17061 / DSM 2064 / JCM 8514 / BCRC 14874 / CCUG 350202 / NBRC 14942 / NCIMB 11054 / UW101</strain>
    </source>
</reference>
<organism evidence="2 3">
    <name type="scientific">Flavobacterium johnsoniae (strain ATCC 17061 / DSM 2064 / JCM 8514 / BCRC 14874 / CCUG 350202 / NBRC 14942 / NCIMB 11054 / UW101)</name>
    <name type="common">Cytophaga johnsonae</name>
    <dbReference type="NCBI Taxonomy" id="376686"/>
    <lineage>
        <taxon>Bacteria</taxon>
        <taxon>Pseudomonadati</taxon>
        <taxon>Bacteroidota</taxon>
        <taxon>Flavobacteriia</taxon>
        <taxon>Flavobacteriales</taxon>
        <taxon>Flavobacteriaceae</taxon>
        <taxon>Flavobacterium</taxon>
    </lineage>
</organism>
<evidence type="ECO:0000313" key="2">
    <source>
        <dbReference type="EMBL" id="ABQ07405.1"/>
    </source>
</evidence>
<dbReference type="InterPro" id="IPR043714">
    <property type="entry name" value="DUF5655"/>
</dbReference>